<keyword evidence="15" id="KW-1185">Reference proteome</keyword>
<evidence type="ECO:0000256" key="1">
    <source>
        <dbReference type="ARBA" id="ARBA00001971"/>
    </source>
</evidence>
<keyword evidence="10 13" id="KW-0408">Iron</keyword>
<comment type="subcellular location">
    <subcellularLocation>
        <location evidence="3">Endoplasmic reticulum membrane</location>
        <topology evidence="3">Peripheral membrane protein</topology>
    </subcellularLocation>
    <subcellularLocation>
        <location evidence="2">Microsome membrane</location>
        <topology evidence="2">Peripheral membrane protein</topology>
    </subcellularLocation>
</comment>
<evidence type="ECO:0000256" key="13">
    <source>
        <dbReference type="RuleBase" id="RU000461"/>
    </source>
</evidence>
<dbReference type="InterPro" id="IPR001128">
    <property type="entry name" value="Cyt_P450"/>
</dbReference>
<dbReference type="PROSITE" id="PS00086">
    <property type="entry name" value="CYTOCHROME_P450"/>
    <property type="match status" value="1"/>
</dbReference>
<dbReference type="PRINTS" id="PR00463">
    <property type="entry name" value="EP450I"/>
</dbReference>
<dbReference type="SUPFAM" id="SSF48264">
    <property type="entry name" value="Cytochrome P450"/>
    <property type="match status" value="1"/>
</dbReference>
<comment type="cofactor">
    <cofactor evidence="1">
        <name>heme</name>
        <dbReference type="ChEBI" id="CHEBI:30413"/>
    </cofactor>
</comment>
<evidence type="ECO:0000256" key="11">
    <source>
        <dbReference type="ARBA" id="ARBA00023033"/>
    </source>
</evidence>
<evidence type="ECO:0000256" key="5">
    <source>
        <dbReference type="ARBA" id="ARBA00022617"/>
    </source>
</evidence>
<accession>A0ABL0EK37</accession>
<evidence type="ECO:0000256" key="4">
    <source>
        <dbReference type="ARBA" id="ARBA00010617"/>
    </source>
</evidence>
<dbReference type="CDD" id="cd11056">
    <property type="entry name" value="CYP6-like"/>
    <property type="match status" value="1"/>
</dbReference>
<evidence type="ECO:0000256" key="6">
    <source>
        <dbReference type="ARBA" id="ARBA00022723"/>
    </source>
</evidence>
<evidence type="ECO:0008006" key="16">
    <source>
        <dbReference type="Google" id="ProtNLM"/>
    </source>
</evidence>
<organism evidence="14 15">
    <name type="scientific">Rhodnius prolixus</name>
    <name type="common">Triatomid bug</name>
    <dbReference type="NCBI Taxonomy" id="13249"/>
    <lineage>
        <taxon>Eukaryota</taxon>
        <taxon>Metazoa</taxon>
        <taxon>Ecdysozoa</taxon>
        <taxon>Arthropoda</taxon>
        <taxon>Hexapoda</taxon>
        <taxon>Insecta</taxon>
        <taxon>Pterygota</taxon>
        <taxon>Neoptera</taxon>
        <taxon>Paraneoptera</taxon>
        <taxon>Hemiptera</taxon>
        <taxon>Heteroptera</taxon>
        <taxon>Panheteroptera</taxon>
        <taxon>Cimicomorpha</taxon>
        <taxon>Reduviidae</taxon>
        <taxon>Triatominae</taxon>
        <taxon>Rhodnius</taxon>
    </lineage>
</organism>
<keyword evidence="6 13" id="KW-0479">Metal-binding</keyword>
<evidence type="ECO:0000256" key="3">
    <source>
        <dbReference type="ARBA" id="ARBA00004406"/>
    </source>
</evidence>
<evidence type="ECO:0000313" key="15">
    <source>
        <dbReference type="Proteomes" id="UP000015103"/>
    </source>
</evidence>
<dbReference type="PRINTS" id="PR00385">
    <property type="entry name" value="P450"/>
</dbReference>
<dbReference type="InterPro" id="IPR017972">
    <property type="entry name" value="Cyt_P450_CS"/>
</dbReference>
<evidence type="ECO:0000256" key="2">
    <source>
        <dbReference type="ARBA" id="ARBA00004174"/>
    </source>
</evidence>
<keyword evidence="7" id="KW-0256">Endoplasmic reticulum</keyword>
<dbReference type="Proteomes" id="UP000015103">
    <property type="component" value="Unassembled WGS sequence"/>
</dbReference>
<keyword evidence="8" id="KW-0492">Microsome</keyword>
<dbReference type="InterPro" id="IPR050476">
    <property type="entry name" value="Insect_CytP450_Detox"/>
</dbReference>
<comment type="similarity">
    <text evidence="4 13">Belongs to the cytochrome P450 family.</text>
</comment>
<dbReference type="EMBL" id="ACPB03006167">
    <property type="status" value="NOT_ANNOTATED_CDS"/>
    <property type="molecule type" value="Genomic_DNA"/>
</dbReference>
<name>A0ABL0EK37_RHOPR</name>
<dbReference type="EnsemblMetazoa" id="RPRC017884.R208">
    <property type="protein sequence ID" value="RPRC017884.P208"/>
    <property type="gene ID" value="RPRC017884"/>
</dbReference>
<dbReference type="PANTHER" id="PTHR24292">
    <property type="entry name" value="CYTOCHROME P450"/>
    <property type="match status" value="1"/>
</dbReference>
<dbReference type="InterPro" id="IPR036396">
    <property type="entry name" value="Cyt_P450_sf"/>
</dbReference>
<reference evidence="14" key="1">
    <citation type="submission" date="2025-05" db="UniProtKB">
        <authorList>
            <consortium name="EnsemblMetazoa"/>
        </authorList>
    </citation>
    <scope>IDENTIFICATION</scope>
</reference>
<evidence type="ECO:0000256" key="7">
    <source>
        <dbReference type="ARBA" id="ARBA00022824"/>
    </source>
</evidence>
<dbReference type="InterPro" id="IPR002401">
    <property type="entry name" value="Cyt_P450_E_grp-I"/>
</dbReference>
<evidence type="ECO:0000256" key="10">
    <source>
        <dbReference type="ARBA" id="ARBA00023004"/>
    </source>
</evidence>
<keyword evidence="9 13" id="KW-0560">Oxidoreductase</keyword>
<sequence>MDSISASLLFILLTAILYIVRRAWKANQYWKERGVQQVKGSLFFGNSLPLLLWKMTTGQLQEKFCKLFPNEPLIGFYQFMKPILLVKDIDYIEKILIKDFGHFMNHGIIALDDERTPLDSNLFNMNGKRWKAVRSRLSPIFSTGKLKLMLESMTGCGEELIKQLDKEEKEDVEMKEIISCFAMDNIGSYFSNSCAFGIDSGSLSKPENEFRQIGKQVLQVDISTFLKFVTMIHAPRLAKFLNLTFSKPKIINYFSSIIKDTMKYRRDNGYQRNDFIQLLMQLQHKGYIEVHTKDAHDDYLGMDATTFSKEKFELSDDQITGHAVTFLTAGFDTTAMTILFTLYELSRNPEIQEKVREEILREMEQSGSLTYDALKEMHFLEQCIKESLRMYPPAQMLSRVCTIQYTFPNGITIEPGQSVFIPVMAIHNDPKYYPEPRVFRPERFDPDNTIPACAYLPFGNGPRMCIAMRFAMLEIKFCIATLLRNYIVTLSPKTKQPITLRPKSFITDTNEILYFKFKKYLKNQS</sequence>
<evidence type="ECO:0000256" key="8">
    <source>
        <dbReference type="ARBA" id="ARBA00022848"/>
    </source>
</evidence>
<evidence type="ECO:0000313" key="14">
    <source>
        <dbReference type="EnsemblMetazoa" id="RPRC017884.P208"/>
    </source>
</evidence>
<dbReference type="Gene3D" id="1.10.630.10">
    <property type="entry name" value="Cytochrome P450"/>
    <property type="match status" value="1"/>
</dbReference>
<dbReference type="Pfam" id="PF00067">
    <property type="entry name" value="p450"/>
    <property type="match status" value="1"/>
</dbReference>
<evidence type="ECO:0000256" key="9">
    <source>
        <dbReference type="ARBA" id="ARBA00023002"/>
    </source>
</evidence>
<keyword evidence="12" id="KW-0472">Membrane</keyword>
<keyword evidence="11 13" id="KW-0503">Monooxygenase</keyword>
<dbReference type="PANTHER" id="PTHR24292:SF104">
    <property type="entry name" value="CYTOCHROME P450 308A1-RELATED"/>
    <property type="match status" value="1"/>
</dbReference>
<keyword evidence="5 13" id="KW-0349">Heme</keyword>
<evidence type="ECO:0000256" key="12">
    <source>
        <dbReference type="ARBA" id="ARBA00023136"/>
    </source>
</evidence>
<protein>
    <recommendedName>
        <fullName evidence="16">Cytochrome</fullName>
    </recommendedName>
</protein>
<proteinExistence type="inferred from homology"/>